<feature type="binding site" evidence="11">
    <location>
        <position position="142"/>
    </location>
    <ligand>
        <name>Mg(2+)</name>
        <dbReference type="ChEBI" id="CHEBI:18420"/>
    </ligand>
</feature>
<feature type="binding site" evidence="9">
    <location>
        <begin position="54"/>
        <end position="57"/>
    </location>
    <ligand>
        <name>substrate</name>
    </ligand>
</feature>
<feature type="site" description="Stabilizes the phosphoryl group" evidence="10">
    <location>
        <position position="112"/>
    </location>
</feature>
<dbReference type="Proteomes" id="UP000279908">
    <property type="component" value="Unassembled WGS sequence"/>
</dbReference>
<dbReference type="EMBL" id="VMRG01000001">
    <property type="protein sequence ID" value="KAA6231934.1"/>
    <property type="molecule type" value="Genomic_DNA"/>
</dbReference>
<evidence type="ECO:0000256" key="11">
    <source>
        <dbReference type="PIRSR" id="PIRSR004682-4"/>
    </source>
</evidence>
<feature type="binding site" evidence="9">
    <location>
        <begin position="11"/>
        <end position="13"/>
    </location>
    <ligand>
        <name>substrate</name>
    </ligand>
</feature>
<dbReference type="EC" id="3.1.3.-" evidence="7"/>
<dbReference type="NCBIfam" id="TIGR01656">
    <property type="entry name" value="Histidinol-ppas"/>
    <property type="match status" value="1"/>
</dbReference>
<dbReference type="SUPFAM" id="SSF56784">
    <property type="entry name" value="HAD-like"/>
    <property type="match status" value="1"/>
</dbReference>
<name>A0A432AUB8_CHLPH</name>
<evidence type="ECO:0000256" key="9">
    <source>
        <dbReference type="PIRSR" id="PIRSR004682-2"/>
    </source>
</evidence>
<keyword evidence="5 7" id="KW-0119">Carbohydrate metabolism</keyword>
<comment type="similarity">
    <text evidence="7">Belongs to the gmhB family.</text>
</comment>
<evidence type="ECO:0000256" key="3">
    <source>
        <dbReference type="ARBA" id="ARBA00022723"/>
    </source>
</evidence>
<evidence type="ECO:0000256" key="1">
    <source>
        <dbReference type="ARBA" id="ARBA00004496"/>
    </source>
</evidence>
<keyword evidence="3 11" id="KW-0479">Metal-binding</keyword>
<dbReference type="InterPro" id="IPR004446">
    <property type="entry name" value="Heptose_bisP_phosphatase"/>
</dbReference>
<keyword evidence="11" id="KW-0862">Zinc</keyword>
<evidence type="ECO:0000256" key="5">
    <source>
        <dbReference type="ARBA" id="ARBA00023277"/>
    </source>
</evidence>
<evidence type="ECO:0000256" key="8">
    <source>
        <dbReference type="PIRSR" id="PIRSR004682-1"/>
    </source>
</evidence>
<evidence type="ECO:0000313" key="15">
    <source>
        <dbReference type="Proteomes" id="UP000327458"/>
    </source>
</evidence>
<evidence type="ECO:0000256" key="7">
    <source>
        <dbReference type="PIRNR" id="PIRNR004682"/>
    </source>
</evidence>
<reference evidence="12 15" key="2">
    <citation type="submission" date="2019-07" db="EMBL/GenBank/DDBJ databases">
        <title>Draft genome Sequence of Chlorobium phaeovibrioides sp. strain PhvTcv-s14, from the Phylum Chlorobi.</title>
        <authorList>
            <person name="Babenko V."/>
            <person name="Boldyreva D."/>
            <person name="Kanygina A."/>
            <person name="Selezneva O."/>
            <person name="Akopiyan T."/>
            <person name="Lunina O."/>
        </authorList>
    </citation>
    <scope>NUCLEOTIDE SEQUENCE [LARGE SCALE GENOMIC DNA]</scope>
    <source>
        <strain evidence="12 15">GrTcv12</strain>
    </source>
</reference>
<dbReference type="RefSeq" id="WP_011889538.1">
    <property type="nucleotide sequence ID" value="NZ_RXYJ01000003.1"/>
</dbReference>
<feature type="binding site" evidence="11">
    <location>
        <position position="143"/>
    </location>
    <ligand>
        <name>Mg(2+)</name>
        <dbReference type="ChEBI" id="CHEBI:18420"/>
    </ligand>
</feature>
<dbReference type="PANTHER" id="PTHR42891">
    <property type="entry name" value="D-GLYCERO-BETA-D-MANNO-HEPTOSE-1,7-BISPHOSPHATE 7-PHOSPHATASE"/>
    <property type="match status" value="1"/>
</dbReference>
<dbReference type="PANTHER" id="PTHR42891:SF1">
    <property type="entry name" value="D-GLYCERO-BETA-D-MANNO-HEPTOSE-1,7-BISPHOSPHATE 7-PHOSPHATASE"/>
    <property type="match status" value="1"/>
</dbReference>
<dbReference type="GO" id="GO:0005975">
    <property type="term" value="P:carbohydrate metabolic process"/>
    <property type="evidence" value="ECO:0007669"/>
    <property type="project" value="InterPro"/>
</dbReference>
<dbReference type="NCBIfam" id="TIGR01662">
    <property type="entry name" value="HAD-SF-IIIA"/>
    <property type="match status" value="1"/>
</dbReference>
<feature type="binding site" evidence="11">
    <location>
        <position position="13"/>
    </location>
    <ligand>
        <name>Mg(2+)</name>
        <dbReference type="ChEBI" id="CHEBI:18420"/>
    </ligand>
</feature>
<dbReference type="PIRSF" id="PIRSF004682">
    <property type="entry name" value="GmhB"/>
    <property type="match status" value="1"/>
</dbReference>
<dbReference type="GO" id="GO:0016791">
    <property type="term" value="F:phosphatase activity"/>
    <property type="evidence" value="ECO:0007669"/>
    <property type="project" value="InterPro"/>
</dbReference>
<comment type="caution">
    <text evidence="13">The sequence shown here is derived from an EMBL/GenBank/DDBJ whole genome shotgun (WGS) entry which is preliminary data.</text>
</comment>
<accession>A0A432AUB8</accession>
<comment type="cofactor">
    <cofactor evidence="11">
        <name>Mg(2+)</name>
        <dbReference type="ChEBI" id="CHEBI:18420"/>
    </cofactor>
</comment>
<feature type="binding site" evidence="11">
    <location>
        <position position="110"/>
    </location>
    <ligand>
        <name>Zn(2+)</name>
        <dbReference type="ChEBI" id="CHEBI:29105"/>
    </ligand>
</feature>
<dbReference type="Proteomes" id="UP000327458">
    <property type="component" value="Unassembled WGS sequence"/>
</dbReference>
<dbReference type="InterPro" id="IPR036412">
    <property type="entry name" value="HAD-like_sf"/>
</dbReference>
<protein>
    <recommendedName>
        <fullName evidence="6 7">D,D-heptose 1,7-bisphosphate phosphatase</fullName>
        <ecNumber evidence="7">3.1.3.-</ecNumber>
    </recommendedName>
</protein>
<keyword evidence="11" id="KW-0460">Magnesium</keyword>
<gene>
    <name evidence="13" type="ORF">EKD02_05965</name>
    <name evidence="12" type="ORF">FP507_01555</name>
</gene>
<feature type="site" description="Stabilizes the phosphoryl group" evidence="10">
    <location>
        <position position="54"/>
    </location>
</feature>
<comment type="cofactor">
    <cofactor evidence="11">
        <name>Zn(2+)</name>
        <dbReference type="ChEBI" id="CHEBI:29105"/>
    </cofactor>
</comment>
<proteinExistence type="inferred from homology"/>
<evidence type="ECO:0000313" key="13">
    <source>
        <dbReference type="EMBL" id="RTY37842.1"/>
    </source>
</evidence>
<feature type="active site" description="Nucleophile" evidence="8">
    <location>
        <position position="11"/>
    </location>
</feature>
<dbReference type="GO" id="GO:0046872">
    <property type="term" value="F:metal ion binding"/>
    <property type="evidence" value="ECO:0007669"/>
    <property type="project" value="UniProtKB-KW"/>
</dbReference>
<sequence length="194" mass="21528">MSETIRVLFLDRDGTINEDTGSYIAENHQLKIIPGAAEAMALARAAGFRIVVVTNQAGIARGIATVEQVEEVNRYLNELLSAHEAAYDSCYYCPSHPLYPHPEYDRYKDCRKPATGMVDRAIADFRSGGYEVDRSASFFVGDKMIDVECGMAASLRPILVRTGHNEEEICREHGIVPEFIADDLYQAVTSHILA</sequence>
<dbReference type="InterPro" id="IPR023214">
    <property type="entry name" value="HAD_sf"/>
</dbReference>
<keyword evidence="4 7" id="KW-0378">Hydrolase</keyword>
<dbReference type="AlphaFoldDB" id="A0A432AUB8"/>
<comment type="subcellular location">
    <subcellularLocation>
        <location evidence="1 7">Cytoplasm</location>
    </subcellularLocation>
</comment>
<feature type="binding site" evidence="9">
    <location>
        <position position="143"/>
    </location>
    <ligand>
        <name>substrate</name>
    </ligand>
</feature>
<keyword evidence="2 7" id="KW-0963">Cytoplasm</keyword>
<dbReference type="EMBL" id="RXYK01000007">
    <property type="protein sequence ID" value="RTY37842.1"/>
    <property type="molecule type" value="Genomic_DNA"/>
</dbReference>
<evidence type="ECO:0000313" key="14">
    <source>
        <dbReference type="Proteomes" id="UP000279908"/>
    </source>
</evidence>
<evidence type="ECO:0000313" key="12">
    <source>
        <dbReference type="EMBL" id="KAA6231934.1"/>
    </source>
</evidence>
<evidence type="ECO:0000256" key="4">
    <source>
        <dbReference type="ARBA" id="ARBA00022801"/>
    </source>
</evidence>
<dbReference type="InterPro" id="IPR006543">
    <property type="entry name" value="Histidinol-phos"/>
</dbReference>
<dbReference type="Gene3D" id="3.40.50.1000">
    <property type="entry name" value="HAD superfamily/HAD-like"/>
    <property type="match status" value="1"/>
</dbReference>
<organism evidence="13 14">
    <name type="scientific">Chlorobium phaeovibrioides</name>
    <dbReference type="NCBI Taxonomy" id="1094"/>
    <lineage>
        <taxon>Bacteria</taxon>
        <taxon>Pseudomonadati</taxon>
        <taxon>Chlorobiota</taxon>
        <taxon>Chlorobiia</taxon>
        <taxon>Chlorobiales</taxon>
        <taxon>Chlorobiaceae</taxon>
        <taxon>Chlorobium/Pelodictyon group</taxon>
        <taxon>Chlorobium</taxon>
    </lineage>
</organism>
<feature type="site" description="Stabilizes the phosphoryl group" evidence="10">
    <location>
        <position position="111"/>
    </location>
</feature>
<feature type="active site" description="Proton donor" evidence="8">
    <location>
        <position position="13"/>
    </location>
</feature>
<dbReference type="GO" id="GO:0005737">
    <property type="term" value="C:cytoplasm"/>
    <property type="evidence" value="ECO:0007669"/>
    <property type="project" value="UniProtKB-SubCell"/>
</dbReference>
<dbReference type="InterPro" id="IPR006549">
    <property type="entry name" value="HAD-SF_hydro_IIIA"/>
</dbReference>
<dbReference type="OMA" id="FMIGDKE"/>
<evidence type="ECO:0000256" key="10">
    <source>
        <dbReference type="PIRSR" id="PIRSR004682-3"/>
    </source>
</evidence>
<evidence type="ECO:0000256" key="6">
    <source>
        <dbReference type="ARBA" id="ARBA00031828"/>
    </source>
</evidence>
<evidence type="ECO:0000256" key="2">
    <source>
        <dbReference type="ARBA" id="ARBA00022490"/>
    </source>
</evidence>
<feature type="binding site" evidence="9">
    <location>
        <begin position="111"/>
        <end position="112"/>
    </location>
    <ligand>
        <name>substrate</name>
    </ligand>
</feature>
<feature type="binding site" evidence="11">
    <location>
        <position position="11"/>
    </location>
    <ligand>
        <name>Mg(2+)</name>
        <dbReference type="ChEBI" id="CHEBI:18420"/>
    </ligand>
</feature>
<feature type="binding site" evidence="11">
    <location>
        <position position="93"/>
    </location>
    <ligand>
        <name>Zn(2+)</name>
        <dbReference type="ChEBI" id="CHEBI:29105"/>
    </ligand>
</feature>
<dbReference type="Pfam" id="PF13242">
    <property type="entry name" value="Hydrolase_like"/>
    <property type="match status" value="1"/>
</dbReference>
<reference evidence="13 14" key="1">
    <citation type="submission" date="2018-12" db="EMBL/GenBank/DDBJ databases">
        <authorList>
            <person name="Lunina O.N."/>
            <person name="Grouzdev D.S."/>
            <person name="Gorlenko V.M."/>
            <person name="Savvichev A.S."/>
        </authorList>
    </citation>
    <scope>NUCLEOTIDE SEQUENCE [LARGE SCALE GENOMIC DNA]</scope>
    <source>
        <strain evidence="13 14">BrKhr-17</strain>
    </source>
</reference>
<feature type="binding site" evidence="9">
    <location>
        <begin position="19"/>
        <end position="23"/>
    </location>
    <ligand>
        <name>substrate</name>
    </ligand>
</feature>